<reference evidence="4 5" key="1">
    <citation type="submission" date="2009-01" db="EMBL/GenBank/DDBJ databases">
        <title>Complete sequence of chromosome of Methylobacterium nodulans ORS 2060.</title>
        <authorList>
            <consortium name="US DOE Joint Genome Institute"/>
            <person name="Lucas S."/>
            <person name="Copeland A."/>
            <person name="Lapidus A."/>
            <person name="Glavina del Rio T."/>
            <person name="Dalin E."/>
            <person name="Tice H."/>
            <person name="Bruce D."/>
            <person name="Goodwin L."/>
            <person name="Pitluck S."/>
            <person name="Sims D."/>
            <person name="Brettin T."/>
            <person name="Detter J.C."/>
            <person name="Han C."/>
            <person name="Larimer F."/>
            <person name="Land M."/>
            <person name="Hauser L."/>
            <person name="Kyrpides N."/>
            <person name="Ivanova N."/>
            <person name="Marx C.J."/>
            <person name="Richardson P."/>
        </authorList>
    </citation>
    <scope>NUCLEOTIDE SEQUENCE [LARGE SCALE GENOMIC DNA]</scope>
    <source>
        <strain evidence="5">LMG 21967 / CNCM I-2342 / ORS 2060</strain>
    </source>
</reference>
<keyword evidence="5" id="KW-1185">Reference proteome</keyword>
<dbReference type="InterPro" id="IPR011970">
    <property type="entry name" value="MltB_2"/>
</dbReference>
<evidence type="ECO:0000259" key="2">
    <source>
        <dbReference type="Pfam" id="PF01471"/>
    </source>
</evidence>
<evidence type="ECO:0000259" key="3">
    <source>
        <dbReference type="Pfam" id="PF13406"/>
    </source>
</evidence>
<dbReference type="InterPro" id="IPR036365">
    <property type="entry name" value="PGBD-like_sf"/>
</dbReference>
<organism evidence="4 5">
    <name type="scientific">Methylobacterium nodulans (strain LMG 21967 / CNCM I-2342 / ORS 2060)</name>
    <dbReference type="NCBI Taxonomy" id="460265"/>
    <lineage>
        <taxon>Bacteria</taxon>
        <taxon>Pseudomonadati</taxon>
        <taxon>Pseudomonadota</taxon>
        <taxon>Alphaproteobacteria</taxon>
        <taxon>Hyphomicrobiales</taxon>
        <taxon>Methylobacteriaceae</taxon>
        <taxon>Methylobacterium</taxon>
    </lineage>
</organism>
<dbReference type="Gene3D" id="1.10.530.10">
    <property type="match status" value="1"/>
</dbReference>
<dbReference type="InterPro" id="IPR036366">
    <property type="entry name" value="PGBDSf"/>
</dbReference>
<accession>B8IFZ6</accession>
<dbReference type="NCBIfam" id="TIGR02283">
    <property type="entry name" value="MltB_2"/>
    <property type="match status" value="1"/>
</dbReference>
<dbReference type="RefSeq" id="WP_015931336.1">
    <property type="nucleotide sequence ID" value="NC_011894.1"/>
</dbReference>
<dbReference type="Gene3D" id="1.10.8.350">
    <property type="entry name" value="Bacterial muramidase"/>
    <property type="match status" value="1"/>
</dbReference>
<dbReference type="HOGENOM" id="CLU_035402_0_2_5"/>
<proteinExistence type="predicted"/>
<dbReference type="PANTHER" id="PTHR30163:SF8">
    <property type="entry name" value="LYTIC MUREIN TRANSGLYCOSYLASE"/>
    <property type="match status" value="1"/>
</dbReference>
<protein>
    <submittedName>
        <fullName evidence="4">Lytic murein transglycosylase</fullName>
    </submittedName>
</protein>
<sequence>MLMRHSDPRRRIRRRFARAALILGLVWPGLPAHGQTAAPPDTATAVSPDEQAAFDRCKQDLAAEARARGVAQAVVASSLQDLSPDPQVLTASRQQAEFEKPLWDYIDAAVTETAIVDGRAKLGEWEPVLAAIETAYGVDRFVLAAIWGIESGYGAVLDKPTKVRPVIRSLATLACGGERAPYWRDELLAALQIADRGGIPLDQLTGSWAGAMGHTQFMPTTYLRHAVDFDGDGRRDIWHSVPDALASTANDLKAMGWRAGEGWGYEVVLPEGFDYALADEVTERPLAAWQALGVRVAGGQPPAPTPTPARLLVPAGARGPAFLLLPNFQVILRYNTALSYALAVAHLSDRLRGAGSLVQPWPRGDHMLSQDERRDLQARLSERGFDAGGIDGKIGPKTRRAIRVYQAAAGLIPDGYADAILLDRVRAGR</sequence>
<dbReference type="Pfam" id="PF13406">
    <property type="entry name" value="SLT_2"/>
    <property type="match status" value="1"/>
</dbReference>
<dbReference type="FunFam" id="1.10.8.350:FF:000001">
    <property type="entry name" value="Lytic murein transglycosylase B"/>
    <property type="match status" value="1"/>
</dbReference>
<dbReference type="InterPro" id="IPR043426">
    <property type="entry name" value="MltB-like"/>
</dbReference>
<feature type="chain" id="PRO_5002874524" evidence="1">
    <location>
        <begin position="35"/>
        <end position="429"/>
    </location>
</feature>
<evidence type="ECO:0000313" key="4">
    <source>
        <dbReference type="EMBL" id="ACL59706.1"/>
    </source>
</evidence>
<feature type="domain" description="Transglycosylase SLT" evidence="3">
    <location>
        <begin position="54"/>
        <end position="349"/>
    </location>
</feature>
<dbReference type="PANTHER" id="PTHR30163">
    <property type="entry name" value="MEMBRANE-BOUND LYTIC MUREIN TRANSGLYCOSYLASE B"/>
    <property type="match status" value="1"/>
</dbReference>
<dbReference type="Gene3D" id="1.10.101.10">
    <property type="entry name" value="PGBD-like superfamily/PGBD"/>
    <property type="match status" value="1"/>
</dbReference>
<dbReference type="eggNOG" id="COG3409">
    <property type="taxonomic scope" value="Bacteria"/>
</dbReference>
<dbReference type="Pfam" id="PF01471">
    <property type="entry name" value="PG_binding_1"/>
    <property type="match status" value="1"/>
</dbReference>
<dbReference type="GO" id="GO:0009253">
    <property type="term" value="P:peptidoglycan catabolic process"/>
    <property type="evidence" value="ECO:0007669"/>
    <property type="project" value="TreeGrafter"/>
</dbReference>
<dbReference type="eggNOG" id="COG2951">
    <property type="taxonomic scope" value="Bacteria"/>
</dbReference>
<dbReference type="Proteomes" id="UP000008207">
    <property type="component" value="Chromosome"/>
</dbReference>
<gene>
    <name evidence="4" type="ordered locus">Mnod_4844</name>
</gene>
<dbReference type="InterPro" id="IPR031304">
    <property type="entry name" value="SLT_2"/>
</dbReference>
<dbReference type="CAZy" id="GH103">
    <property type="family name" value="Glycoside Hydrolase Family 103"/>
</dbReference>
<feature type="signal peptide" evidence="1">
    <location>
        <begin position="1"/>
        <end position="34"/>
    </location>
</feature>
<feature type="domain" description="Peptidoglycan binding-like" evidence="2">
    <location>
        <begin position="370"/>
        <end position="422"/>
    </location>
</feature>
<evidence type="ECO:0000313" key="5">
    <source>
        <dbReference type="Proteomes" id="UP000008207"/>
    </source>
</evidence>
<dbReference type="InterPro" id="IPR023346">
    <property type="entry name" value="Lysozyme-like_dom_sf"/>
</dbReference>
<name>B8IFZ6_METNO</name>
<dbReference type="SUPFAM" id="SSF47090">
    <property type="entry name" value="PGBD-like"/>
    <property type="match status" value="1"/>
</dbReference>
<keyword evidence="1" id="KW-0732">Signal</keyword>
<dbReference type="GO" id="GO:0008933">
    <property type="term" value="F:peptidoglycan lytic transglycosylase activity"/>
    <property type="evidence" value="ECO:0007669"/>
    <property type="project" value="TreeGrafter"/>
</dbReference>
<dbReference type="CDD" id="cd13399">
    <property type="entry name" value="Slt35-like"/>
    <property type="match status" value="1"/>
</dbReference>
<dbReference type="EMBL" id="CP001349">
    <property type="protein sequence ID" value="ACL59706.1"/>
    <property type="molecule type" value="Genomic_DNA"/>
</dbReference>
<dbReference type="SUPFAM" id="SSF53955">
    <property type="entry name" value="Lysozyme-like"/>
    <property type="match status" value="1"/>
</dbReference>
<dbReference type="KEGG" id="mno:Mnod_4844"/>
<evidence type="ECO:0000256" key="1">
    <source>
        <dbReference type="SAM" id="SignalP"/>
    </source>
</evidence>
<dbReference type="AlphaFoldDB" id="B8IFZ6"/>
<dbReference type="InterPro" id="IPR002477">
    <property type="entry name" value="Peptidoglycan-bd-like"/>
</dbReference>